<dbReference type="InParanoid" id="E9AFW3"/>
<organism evidence="5 6">
    <name type="scientific">Leishmania major</name>
    <dbReference type="NCBI Taxonomy" id="5664"/>
    <lineage>
        <taxon>Eukaryota</taxon>
        <taxon>Discoba</taxon>
        <taxon>Euglenozoa</taxon>
        <taxon>Kinetoplastea</taxon>
        <taxon>Metakinetoplastina</taxon>
        <taxon>Trypanosomatida</taxon>
        <taxon>Trypanosomatidae</taxon>
        <taxon>Leishmaniinae</taxon>
        <taxon>Leishmania</taxon>
    </lineage>
</organism>
<dbReference type="GO" id="GO:0072380">
    <property type="term" value="C:TRC complex"/>
    <property type="evidence" value="ECO:0000318"/>
    <property type="project" value="GO_Central"/>
</dbReference>
<sequence length="382" mass="42728">MVNAFAEELKARGNEAFAAKNFEEAIVLYDKAIEVDSTNFIYYNNRAAAYHELKNYAKAIEDANRSISIENNAKAHARLGAALWAQMKYREAKNEFEVAATMDPSKTSIKDSIKALEQLINPMASTSAYANRRGVPHPYEYARAAAAANAAVQLCGGEFVSVETGTIGLVLDVAVVVLAALQLVASMLAPSMASTLWAYVLLITMGQQALVMRVRNLLQFKMDILNSWMSHFCSLLFTLCFFAQLTRVRPIMFMVVFIAAYGVVDLVHKRQQVAALMGPVYRFIAPYMQQADSAKDAIRIFTATVEALLLFTVMFTGGTFFTLVYIQYAKYRYNHDGYVKLAFKGLRLNITRMTTKSFMPQAVDRYAQKFFDLLDKVASQPI</sequence>
<dbReference type="SMART" id="SM00028">
    <property type="entry name" value="TPR"/>
    <property type="match status" value="3"/>
</dbReference>
<name>E9AFW3_LEIMA</name>
<dbReference type="GO" id="GO:0005783">
    <property type="term" value="C:endoplasmic reticulum"/>
    <property type="evidence" value="ECO:0000266"/>
    <property type="project" value="GeneDB"/>
</dbReference>
<dbReference type="VEuPathDB" id="TriTrypDB:LmjF.35.4880"/>
<dbReference type="OMA" id="YAKYRYN"/>
<keyword evidence="4" id="KW-0812">Transmembrane</keyword>
<keyword evidence="1" id="KW-0677">Repeat</keyword>
<dbReference type="VEuPathDB" id="TriTrypDB:LMJLV39_350056900"/>
<proteinExistence type="predicted"/>
<dbReference type="VEuPathDB" id="TriTrypDB:LMJFC_350062400"/>
<keyword evidence="4" id="KW-1133">Transmembrane helix</keyword>
<dbReference type="KEGG" id="lma:LMJF_35_4880"/>
<reference evidence="5 6" key="1">
    <citation type="journal article" date="2005" name="Science">
        <title>The genome of the kinetoplastid parasite, Leishmania major.</title>
        <authorList>
            <person name="Ivens A.C."/>
            <person name="Peacock C.S."/>
            <person name="Worthey E.A."/>
            <person name="Murphy L."/>
            <person name="Aggarwal G."/>
            <person name="Berriman M."/>
            <person name="Sisk E."/>
            <person name="Rajandream M.A."/>
            <person name="Adlem E."/>
            <person name="Aert R."/>
            <person name="Anupama A."/>
            <person name="Apostolou Z."/>
            <person name="Attipoe P."/>
            <person name="Bason N."/>
            <person name="Bauser C."/>
            <person name="Beck A."/>
            <person name="Beverley S.M."/>
            <person name="Bianchettin G."/>
            <person name="Borzym K."/>
            <person name="Bothe G."/>
            <person name="Bruschi C.V."/>
            <person name="Collins M."/>
            <person name="Cadag E."/>
            <person name="Ciarloni L."/>
            <person name="Clayton C."/>
            <person name="Coulson R.M."/>
            <person name="Cronin A."/>
            <person name="Cruz A.K."/>
            <person name="Davies R.M."/>
            <person name="De Gaudenzi J."/>
            <person name="Dobson D.E."/>
            <person name="Duesterhoeft A."/>
            <person name="Fazelina G."/>
            <person name="Fosker N."/>
            <person name="Frasch A.C."/>
            <person name="Fraser A."/>
            <person name="Fuchs M."/>
            <person name="Gabel C."/>
            <person name="Goble A."/>
            <person name="Goffeau A."/>
            <person name="Harris D."/>
            <person name="Hertz-Fowler C."/>
            <person name="Hilbert H."/>
            <person name="Horn D."/>
            <person name="Huang Y."/>
            <person name="Klages S."/>
            <person name="Knights A."/>
            <person name="Kube M."/>
            <person name="Larke N."/>
            <person name="Litvin L."/>
            <person name="Lord A."/>
            <person name="Louie T."/>
            <person name="Marra M."/>
            <person name="Masuy D."/>
            <person name="Matthews K."/>
            <person name="Michaeli S."/>
            <person name="Mottram J.C."/>
            <person name="Muller-Auer S."/>
            <person name="Munden H."/>
            <person name="Nelson S."/>
            <person name="Norbertczak H."/>
            <person name="Oliver K."/>
            <person name="O'neil S."/>
            <person name="Pentony M."/>
            <person name="Pohl T.M."/>
            <person name="Price C."/>
            <person name="Purnelle B."/>
            <person name="Quail M.A."/>
            <person name="Rabbinowitsch E."/>
            <person name="Reinhardt R."/>
            <person name="Rieger M."/>
            <person name="Rinta J."/>
            <person name="Robben J."/>
            <person name="Robertson L."/>
            <person name="Ruiz J.C."/>
            <person name="Rutter S."/>
            <person name="Saunders D."/>
            <person name="Schafer M."/>
            <person name="Schein J."/>
            <person name="Schwartz D.C."/>
            <person name="Seeger K."/>
            <person name="Seyler A."/>
            <person name="Sharp S."/>
            <person name="Shin H."/>
            <person name="Sivam D."/>
            <person name="Squares R."/>
            <person name="Squares S."/>
            <person name="Tosato V."/>
            <person name="Vogt C."/>
            <person name="Volckaert G."/>
            <person name="Wambutt R."/>
            <person name="Warren T."/>
            <person name="Wedler H."/>
            <person name="Woodward J."/>
            <person name="Zhou S."/>
            <person name="Zimmermann W."/>
            <person name="Smith D.F."/>
            <person name="Blackwell J.M."/>
            <person name="Stuart K.D."/>
            <person name="Barrell B."/>
            <person name="Myler P.J."/>
        </authorList>
    </citation>
    <scope>NUCLEOTIDE SEQUENCE [LARGE SCALE GENOMIC DNA]</scope>
    <source>
        <strain evidence="6">MHOM/IL/81/Friedlin</strain>
    </source>
</reference>
<gene>
    <name evidence="5" type="ORF">LMJF_35_4880</name>
</gene>
<protein>
    <submittedName>
        <fullName evidence="5">Uncharacterized protein</fullName>
    </submittedName>
</protein>
<dbReference type="Gene3D" id="1.25.40.10">
    <property type="entry name" value="Tetratricopeptide repeat domain"/>
    <property type="match status" value="1"/>
</dbReference>
<feature type="transmembrane region" description="Helical" evidence="4">
    <location>
        <begin position="224"/>
        <end position="245"/>
    </location>
</feature>
<dbReference type="GO" id="GO:0006620">
    <property type="term" value="P:post-translational protein targeting to endoplasmic reticulum membrane"/>
    <property type="evidence" value="ECO:0000318"/>
    <property type="project" value="GO_Central"/>
</dbReference>
<dbReference type="Pfam" id="PF13414">
    <property type="entry name" value="TPR_11"/>
    <property type="match status" value="1"/>
</dbReference>
<dbReference type="AlphaFoldDB" id="E9AFW3"/>
<dbReference type="GO" id="GO:0060090">
    <property type="term" value="F:molecular adaptor activity"/>
    <property type="evidence" value="ECO:0000318"/>
    <property type="project" value="GO_Central"/>
</dbReference>
<dbReference type="PANTHER" id="PTHR45831">
    <property type="entry name" value="LD24721P"/>
    <property type="match status" value="1"/>
</dbReference>
<evidence type="ECO:0000313" key="6">
    <source>
        <dbReference type="Proteomes" id="UP000000542"/>
    </source>
</evidence>
<dbReference type="EMBL" id="FR796431">
    <property type="protein sequence ID" value="CBZ13118.1"/>
    <property type="molecule type" value="Genomic_DNA"/>
</dbReference>
<dbReference type="Proteomes" id="UP000000542">
    <property type="component" value="Chromosome 35"/>
</dbReference>
<dbReference type="GeneID" id="12980641"/>
<dbReference type="InterPro" id="IPR047150">
    <property type="entry name" value="SGT"/>
</dbReference>
<dbReference type="InterPro" id="IPR011990">
    <property type="entry name" value="TPR-like_helical_dom_sf"/>
</dbReference>
<dbReference type="SUPFAM" id="SSF48452">
    <property type="entry name" value="TPR-like"/>
    <property type="match status" value="1"/>
</dbReference>
<keyword evidence="2 3" id="KW-0802">TPR repeat</keyword>
<reference evidence="5 6" key="2">
    <citation type="journal article" date="2011" name="Genome Res.">
        <title>Chromosome and gene copy number variation allow major structural change between species and strains of Leishmania.</title>
        <authorList>
            <person name="Rogers M.B."/>
            <person name="Hilley J.D."/>
            <person name="Dickens N.J."/>
            <person name="Wilkes J."/>
            <person name="Bates P.A."/>
            <person name="Depledge D.P."/>
            <person name="Harris D."/>
            <person name="Her Y."/>
            <person name="Herzyk P."/>
            <person name="Imamura H."/>
            <person name="Otto T.D."/>
            <person name="Sanders M."/>
            <person name="Seeger K."/>
            <person name="Dujardin J.C."/>
            <person name="Berriman M."/>
            <person name="Smith D.F."/>
            <person name="Hertz-Fowler C."/>
            <person name="Mottram J.C."/>
        </authorList>
    </citation>
    <scope>NUCLEOTIDE SEQUENCE [LARGE SCALE GENOMIC DNA]</scope>
    <source>
        <strain evidence="6">MHOM/IL/81/Friedlin</strain>
    </source>
</reference>
<evidence type="ECO:0000256" key="3">
    <source>
        <dbReference type="PROSITE-ProRule" id="PRU00339"/>
    </source>
</evidence>
<dbReference type="InterPro" id="IPR019734">
    <property type="entry name" value="TPR_rpt"/>
</dbReference>
<evidence type="ECO:0000256" key="1">
    <source>
        <dbReference type="ARBA" id="ARBA00022737"/>
    </source>
</evidence>
<feature type="repeat" description="TPR" evidence="3">
    <location>
        <begin position="73"/>
        <end position="106"/>
    </location>
</feature>
<keyword evidence="4" id="KW-0472">Membrane</keyword>
<dbReference type="GO" id="GO:0016020">
    <property type="term" value="C:membrane"/>
    <property type="evidence" value="ECO:0000318"/>
    <property type="project" value="GO_Central"/>
</dbReference>
<feature type="transmembrane region" description="Helical" evidence="4">
    <location>
        <begin position="307"/>
        <end position="328"/>
    </location>
</feature>
<dbReference type="eggNOG" id="KOG0553">
    <property type="taxonomic scope" value="Eukaryota"/>
</dbReference>
<accession>E9AFW3</accession>
<dbReference type="STRING" id="5664.E9AFW3"/>
<dbReference type="PROSITE" id="PS50005">
    <property type="entry name" value="TPR"/>
    <property type="match status" value="2"/>
</dbReference>
<evidence type="ECO:0000313" key="5">
    <source>
        <dbReference type="EMBL" id="CBZ13118.1"/>
    </source>
</evidence>
<dbReference type="RefSeq" id="XP_003722883.1">
    <property type="nucleotide sequence ID" value="XM_003722835.1"/>
</dbReference>
<dbReference type="PANTHER" id="PTHR45831:SF2">
    <property type="entry name" value="LD24721P"/>
    <property type="match status" value="1"/>
</dbReference>
<feature type="repeat" description="TPR" evidence="3">
    <location>
        <begin position="6"/>
        <end position="39"/>
    </location>
</feature>
<feature type="transmembrane region" description="Helical" evidence="4">
    <location>
        <begin position="251"/>
        <end position="267"/>
    </location>
</feature>
<keyword evidence="6" id="KW-1185">Reference proteome</keyword>
<dbReference type="HOGENOM" id="CLU_781908_0_0_1"/>
<evidence type="ECO:0000256" key="4">
    <source>
        <dbReference type="SAM" id="Phobius"/>
    </source>
</evidence>
<dbReference type="VEuPathDB" id="TriTrypDB:LMJSD75_350056200"/>
<evidence type="ECO:0000256" key="2">
    <source>
        <dbReference type="ARBA" id="ARBA00022803"/>
    </source>
</evidence>